<dbReference type="InterPro" id="IPR020845">
    <property type="entry name" value="AMP-binding_CS"/>
</dbReference>
<dbReference type="Gene3D" id="2.30.38.10">
    <property type="entry name" value="Luciferase, Domain 3"/>
    <property type="match status" value="1"/>
</dbReference>
<dbReference type="PANTHER" id="PTHR45527:SF14">
    <property type="entry name" value="PLIPASTATIN SYNTHASE SUBUNIT B"/>
    <property type="match status" value="1"/>
</dbReference>
<organism evidence="5 6">
    <name type="scientific">Waterburya agarophytonicola KI4</name>
    <dbReference type="NCBI Taxonomy" id="2874699"/>
    <lineage>
        <taxon>Bacteria</taxon>
        <taxon>Bacillati</taxon>
        <taxon>Cyanobacteriota</taxon>
        <taxon>Cyanophyceae</taxon>
        <taxon>Pleurocapsales</taxon>
        <taxon>Hyellaceae</taxon>
        <taxon>Waterburya</taxon>
        <taxon>Waterburya agarophytonicola</taxon>
    </lineage>
</organism>
<dbReference type="InterPro" id="IPR010071">
    <property type="entry name" value="AA_adenyl_dom"/>
</dbReference>
<dbReference type="CDD" id="cd17643">
    <property type="entry name" value="A_NRPS_Cytc1-like"/>
    <property type="match status" value="1"/>
</dbReference>
<dbReference type="GO" id="GO:0031177">
    <property type="term" value="F:phosphopantetheine binding"/>
    <property type="evidence" value="ECO:0007669"/>
    <property type="project" value="InterPro"/>
</dbReference>
<dbReference type="GO" id="GO:0005829">
    <property type="term" value="C:cytosol"/>
    <property type="evidence" value="ECO:0007669"/>
    <property type="project" value="TreeGrafter"/>
</dbReference>
<dbReference type="AlphaFoldDB" id="A0A964BQY8"/>
<accession>A0A964BQY8</accession>
<feature type="domain" description="Carrier" evidence="4">
    <location>
        <begin position="532"/>
        <end position="607"/>
    </location>
</feature>
<dbReference type="FunFam" id="3.40.50.980:FF:000001">
    <property type="entry name" value="Non-ribosomal peptide synthetase"/>
    <property type="match status" value="1"/>
</dbReference>
<dbReference type="Pfam" id="PF13193">
    <property type="entry name" value="AMP-binding_C"/>
    <property type="match status" value="1"/>
</dbReference>
<dbReference type="FunFam" id="3.40.50.12780:FF:000012">
    <property type="entry name" value="Non-ribosomal peptide synthetase"/>
    <property type="match status" value="1"/>
</dbReference>
<dbReference type="NCBIfam" id="TIGR01733">
    <property type="entry name" value="AA-adenyl-dom"/>
    <property type="match status" value="1"/>
</dbReference>
<dbReference type="InterPro" id="IPR025110">
    <property type="entry name" value="AMP-bd_C"/>
</dbReference>
<dbReference type="Gene3D" id="3.30.300.30">
    <property type="match status" value="1"/>
</dbReference>
<keyword evidence="6" id="KW-1185">Reference proteome</keyword>
<dbReference type="InterPro" id="IPR009081">
    <property type="entry name" value="PP-bd_ACP"/>
</dbReference>
<reference evidence="5" key="1">
    <citation type="journal article" date="2021" name="Antonie Van Leeuwenhoek">
        <title>Draft genome and description of Waterburya agarophytonicola gen. nov. sp. nov. (Pleurocapsales, Cyanobacteria): a seaweed symbiont.</title>
        <authorList>
            <person name="Bonthond G."/>
            <person name="Shalygin S."/>
            <person name="Bayer T."/>
            <person name="Weinberger F."/>
        </authorList>
    </citation>
    <scope>NUCLEOTIDE SEQUENCE</scope>
    <source>
        <strain evidence="5">KI4</strain>
    </source>
</reference>
<dbReference type="GO" id="GO:0043041">
    <property type="term" value="P:amino acid activation for nonribosomal peptide biosynthetic process"/>
    <property type="evidence" value="ECO:0007669"/>
    <property type="project" value="TreeGrafter"/>
</dbReference>
<proteinExistence type="predicted"/>
<name>A0A964BQY8_9CYAN</name>
<dbReference type="GO" id="GO:0044550">
    <property type="term" value="P:secondary metabolite biosynthetic process"/>
    <property type="evidence" value="ECO:0007669"/>
    <property type="project" value="TreeGrafter"/>
</dbReference>
<evidence type="ECO:0000313" key="5">
    <source>
        <dbReference type="EMBL" id="MCC0176195.1"/>
    </source>
</evidence>
<evidence type="ECO:0000259" key="4">
    <source>
        <dbReference type="PROSITE" id="PS50075"/>
    </source>
</evidence>
<gene>
    <name evidence="5" type="ORF">I4641_04290</name>
</gene>
<dbReference type="InterPro" id="IPR036736">
    <property type="entry name" value="ACP-like_sf"/>
</dbReference>
<dbReference type="Gene3D" id="3.40.50.1820">
    <property type="entry name" value="alpha/beta hydrolase"/>
    <property type="match status" value="1"/>
</dbReference>
<dbReference type="Pfam" id="PF00501">
    <property type="entry name" value="AMP-binding"/>
    <property type="match status" value="1"/>
</dbReference>
<dbReference type="InterPro" id="IPR020806">
    <property type="entry name" value="PKS_PP-bd"/>
</dbReference>
<dbReference type="FunFam" id="1.10.1200.10:FF:000005">
    <property type="entry name" value="Nonribosomal peptide synthetase 1"/>
    <property type="match status" value="1"/>
</dbReference>
<dbReference type="Proteomes" id="UP000729733">
    <property type="component" value="Unassembled WGS sequence"/>
</dbReference>
<comment type="caution">
    <text evidence="5">The sequence shown here is derived from an EMBL/GenBank/DDBJ whole genome shotgun (WGS) entry which is preliminary data.</text>
</comment>
<comment type="cofactor">
    <cofactor evidence="1">
        <name>pantetheine 4'-phosphate</name>
        <dbReference type="ChEBI" id="CHEBI:47942"/>
    </cofactor>
</comment>
<dbReference type="InterPro" id="IPR045851">
    <property type="entry name" value="AMP-bd_C_sf"/>
</dbReference>
<dbReference type="EMBL" id="JADWDC010000007">
    <property type="protein sequence ID" value="MCC0176195.1"/>
    <property type="molecule type" value="Genomic_DNA"/>
</dbReference>
<keyword evidence="2" id="KW-0596">Phosphopantetheine</keyword>
<keyword evidence="3" id="KW-0597">Phosphoprotein</keyword>
<dbReference type="Gene3D" id="3.40.50.980">
    <property type="match status" value="2"/>
</dbReference>
<dbReference type="Pfam" id="PF00550">
    <property type="entry name" value="PP-binding"/>
    <property type="match status" value="1"/>
</dbReference>
<evidence type="ECO:0000256" key="3">
    <source>
        <dbReference type="ARBA" id="ARBA00022553"/>
    </source>
</evidence>
<dbReference type="FunFam" id="2.30.38.10:FF:000001">
    <property type="entry name" value="Non-ribosomal peptide synthetase PvdI"/>
    <property type="match status" value="1"/>
</dbReference>
<dbReference type="SUPFAM" id="SSF53474">
    <property type="entry name" value="alpha/beta-Hydrolases"/>
    <property type="match status" value="1"/>
</dbReference>
<evidence type="ECO:0000256" key="1">
    <source>
        <dbReference type="ARBA" id="ARBA00001957"/>
    </source>
</evidence>
<dbReference type="Gene3D" id="1.10.1200.10">
    <property type="entry name" value="ACP-like"/>
    <property type="match status" value="1"/>
</dbReference>
<dbReference type="SMART" id="SM00823">
    <property type="entry name" value="PKS_PP"/>
    <property type="match status" value="1"/>
</dbReference>
<dbReference type="Pfam" id="PF00975">
    <property type="entry name" value="Thioesterase"/>
    <property type="match status" value="1"/>
</dbReference>
<dbReference type="PANTHER" id="PTHR45527">
    <property type="entry name" value="NONRIBOSOMAL PEPTIDE SYNTHETASE"/>
    <property type="match status" value="1"/>
</dbReference>
<protein>
    <submittedName>
        <fullName evidence="5">Amino acid adenylation domain-containing protein</fullName>
    </submittedName>
</protein>
<dbReference type="InterPro" id="IPR029058">
    <property type="entry name" value="AB_hydrolase_fold"/>
</dbReference>
<evidence type="ECO:0000313" key="6">
    <source>
        <dbReference type="Proteomes" id="UP000729733"/>
    </source>
</evidence>
<sequence>MNDFKQNINFENKYIHQLFEEQVEKNPQAIAVTFGEQQLTYQELNQRANILARYLQSLGVKSEVLVGICVERSLATVIGLLGILKAGGAYVPVDPNYPEERISYILQDAKVEVIITQQHLLEKLPKLEAEIVCLDADFKSKNFNSENINCDRYNIQTERLAYVIYTSGSTGKPKGVLIEHRNVTRLFAATQPWYNFNDRDVWTLFHSYAFDFAVWEIWGALLTGGRLVVVPYIVSRTPKSFYDLLVKEKVTVLNQTPSAFYQLIRADEQSHSPARLDLRWVIFGGEALNLASLQSWFDRHGDQYPRLVNMYGITETTVHVTYRPINITDLNSNASVIGCSIPDLQIYLLDENCQPVPIGVEGEIYVGGAGVARGYLNRPELTAQRFIANSFDKHPQARLYKSGDLARYLENGDLEYLGRIDKQVKIRGFRIELGEVESTLVQHPQIEQCAIITKEDFSGSKILAAFLVAKQDLIPSIREIRNFLKQKLPDYMIPTTFNTLEVLPLTSNGKVDRGALANINSTVSETSATYVAPRNKLETELAKIWQQVLGIKQISIKDSFFNLGGHSLLAMSLFAQIEEKLDIKIPESTIFKASTIEELAGCIEAENYNHNYSLIPIQAKGSKDPLFCIHGGVGEIFLYREIAKYIEPDRPIYALEPLGFNDRTAPLTDIKEMAARYIEEIRKVQPEGSYLFCGYCIGGVIAWEMARQLKDRNERIDLLAMIDSYVNFKPVLPSGLSRRLNKLIHFDLKEKIDRHENLGKWFKLQIIRTIWRIYPQAWLFFPQALRDKFKQEYFHYLSVKALDKYIPEVYRDRLNVIFFRAILGKRDKSSANKNQFLSMPYVWNSLIEDNVKFIDINANHHDIVYQEIHLKKIAEKLSTALNNL</sequence>
<dbReference type="SUPFAM" id="SSF56801">
    <property type="entry name" value="Acetyl-CoA synthetase-like"/>
    <property type="match status" value="1"/>
</dbReference>
<dbReference type="InterPro" id="IPR001031">
    <property type="entry name" value="Thioesterase"/>
</dbReference>
<dbReference type="FunFam" id="3.40.50.980:FF:000002">
    <property type="entry name" value="Enterobactin synthetase component F"/>
    <property type="match status" value="1"/>
</dbReference>
<evidence type="ECO:0000256" key="2">
    <source>
        <dbReference type="ARBA" id="ARBA00022450"/>
    </source>
</evidence>
<dbReference type="PROSITE" id="PS50075">
    <property type="entry name" value="CARRIER"/>
    <property type="match status" value="1"/>
</dbReference>
<dbReference type="PROSITE" id="PS00455">
    <property type="entry name" value="AMP_BINDING"/>
    <property type="match status" value="1"/>
</dbReference>
<dbReference type="InterPro" id="IPR000873">
    <property type="entry name" value="AMP-dep_synth/lig_dom"/>
</dbReference>
<dbReference type="SUPFAM" id="SSF47336">
    <property type="entry name" value="ACP-like"/>
    <property type="match status" value="1"/>
</dbReference>